<dbReference type="PROSITE" id="PS50195">
    <property type="entry name" value="PX"/>
    <property type="match status" value="1"/>
</dbReference>
<dbReference type="Pfam" id="PF12828">
    <property type="entry name" value="PXB"/>
    <property type="match status" value="1"/>
</dbReference>
<protein>
    <recommendedName>
        <fullName evidence="2">PX domain-containing protein</fullName>
    </recommendedName>
</protein>
<name>A0A1Y2F018_9BASI</name>
<evidence type="ECO:0000259" key="2">
    <source>
        <dbReference type="PROSITE" id="PS50195"/>
    </source>
</evidence>
<dbReference type="FunCoup" id="A0A1Y2F018">
    <property type="interactions" value="19"/>
</dbReference>
<evidence type="ECO:0000256" key="1">
    <source>
        <dbReference type="SAM" id="MobiDB-lite"/>
    </source>
</evidence>
<gene>
    <name evidence="3" type="ORF">BCR35DRAFT_332589</name>
</gene>
<dbReference type="SMART" id="SM00312">
    <property type="entry name" value="PX"/>
    <property type="match status" value="1"/>
</dbReference>
<feature type="domain" description="PX" evidence="2">
    <location>
        <begin position="255"/>
        <end position="403"/>
    </location>
</feature>
<dbReference type="CDD" id="cd06869">
    <property type="entry name" value="PX_UP2_fungi"/>
    <property type="match status" value="1"/>
</dbReference>
<feature type="region of interest" description="Disordered" evidence="1">
    <location>
        <begin position="220"/>
        <end position="250"/>
    </location>
</feature>
<accession>A0A1Y2F018</accession>
<dbReference type="OrthoDB" id="2117459at2759"/>
<feature type="compositionally biased region" description="Low complexity" evidence="1">
    <location>
        <begin position="333"/>
        <end position="355"/>
    </location>
</feature>
<dbReference type="STRING" id="106004.A0A1Y2F018"/>
<keyword evidence="4" id="KW-1185">Reference proteome</keyword>
<reference evidence="3 4" key="1">
    <citation type="submission" date="2016-07" db="EMBL/GenBank/DDBJ databases">
        <title>Pervasive Adenine N6-methylation of Active Genes in Fungi.</title>
        <authorList>
            <consortium name="DOE Joint Genome Institute"/>
            <person name="Mondo S.J."/>
            <person name="Dannebaum R.O."/>
            <person name="Kuo R.C."/>
            <person name="Labutti K."/>
            <person name="Haridas S."/>
            <person name="Kuo A."/>
            <person name="Salamov A."/>
            <person name="Ahrendt S.R."/>
            <person name="Lipzen A."/>
            <person name="Sullivan W."/>
            <person name="Andreopoulos W.B."/>
            <person name="Clum A."/>
            <person name="Lindquist E."/>
            <person name="Daum C."/>
            <person name="Ramamoorthy G.K."/>
            <person name="Gryganskyi A."/>
            <person name="Culley D."/>
            <person name="Magnuson J.K."/>
            <person name="James T.Y."/>
            <person name="O'Malley M.A."/>
            <person name="Stajich J.E."/>
            <person name="Spatafora J.W."/>
            <person name="Visel A."/>
            <person name="Grigoriev I.V."/>
        </authorList>
    </citation>
    <scope>NUCLEOTIDE SEQUENCE [LARGE SCALE GENOMIC DNA]</scope>
    <source>
        <strain evidence="3 4">62-1032</strain>
    </source>
</reference>
<dbReference type="PANTHER" id="PTHR47185">
    <property type="entry name" value="PX DOMAIN-CONTAINING PROTEIN YPR097W"/>
    <property type="match status" value="1"/>
</dbReference>
<dbReference type="InterPro" id="IPR024554">
    <property type="entry name" value="LEC1-like_C"/>
</dbReference>
<proteinExistence type="predicted"/>
<dbReference type="InParanoid" id="A0A1Y2F018"/>
<feature type="compositionally biased region" description="Polar residues" evidence="1">
    <location>
        <begin position="9"/>
        <end position="21"/>
    </location>
</feature>
<dbReference type="Pfam" id="PF00787">
    <property type="entry name" value="PX"/>
    <property type="match status" value="1"/>
</dbReference>
<dbReference type="EMBL" id="MCGR01000032">
    <property type="protein sequence ID" value="ORY77199.1"/>
    <property type="molecule type" value="Genomic_DNA"/>
</dbReference>
<feature type="region of interest" description="Disordered" evidence="1">
    <location>
        <begin position="881"/>
        <end position="953"/>
    </location>
</feature>
<feature type="region of interest" description="Disordered" evidence="1">
    <location>
        <begin position="1"/>
        <end position="23"/>
    </location>
</feature>
<comment type="caution">
    <text evidence="3">The sequence shown here is derived from an EMBL/GenBank/DDBJ whole genome shotgun (WGS) entry which is preliminary data.</text>
</comment>
<dbReference type="AlphaFoldDB" id="A0A1Y2F018"/>
<dbReference type="InterPro" id="IPR001683">
    <property type="entry name" value="PX_dom"/>
</dbReference>
<dbReference type="InterPro" id="IPR024555">
    <property type="entry name" value="PX-associated"/>
</dbReference>
<dbReference type="GO" id="GO:0035091">
    <property type="term" value="F:phosphatidylinositol binding"/>
    <property type="evidence" value="ECO:0007669"/>
    <property type="project" value="InterPro"/>
</dbReference>
<dbReference type="InterPro" id="IPR047168">
    <property type="entry name" value="LEC1-like"/>
</dbReference>
<dbReference type="Pfam" id="PF12825">
    <property type="entry name" value="DUF3818"/>
    <property type="match status" value="1"/>
</dbReference>
<feature type="compositionally biased region" description="Acidic residues" evidence="1">
    <location>
        <begin position="885"/>
        <end position="904"/>
    </location>
</feature>
<sequence length="988" mass="110584">MSTPPPAQSQPQRPIRTSSLASDLGLYTPQRATTLEAPADNPLVLTPLRAHYLKRELVTLEFIEELNSLSSPTSLSLLGSPFLPSSRFINGVPQPPPAPGSPEAIAEARAEEESPDLPFLRFVLHHFILTFPFLANCPPTFFSHKLQPFIYSFVSRNISSSSVDADEGGRDEETKRRRLAGKVEKHLGLILSAAIKVTENDGREEVVRVEDDGAVHTAIPASQQSKYAQPTRGHAPAPGFGGTRAQPQQDPAFDINIVSVRNKVTKGRVRNKSHEEFIIRTRRKGQEDLFVARRYGDFTRLAQELRAECIEEDIRSPPPKDRRSTSVPSNAGSSSPRPSTDSPSSSSPSSPSTPTFDPAHIPSLARERNRLTLRAYLRTLLLNPALGSSSAYQSFLLESPIELTASERRDVSIREEMDRLREEEMKSFRGEVEARVKELEGYLRGFREELVQTDGLSRVFKEIREKEKVEDLPIQYRKVMEWARISLASTIYQLFLGSDSSSSTFASLKRMHGIMPYFMLRGILRISNPVAMVRSVLDLFLARPFGSTSLLQKLFSSGLTEEARELRDDSELVARKIADDRLCDKVQEFVDAPKEVQNRVRQEAAAENLDIMAVILRSSSPTSPLLDPRTMQHIQRCAVAYEEYKHERDELSDPDDDEGPDNDEAWVFEDLHVLLRILTKARDKEQLIELIFEGSTSEVLKDIVTIFYEPLAKVYKAANIADSLGDLQVFINDLIKTVESAEDANLTDPQRTVQIFVDLVARHEDRFYHFVHQVHSKGEGLFDNLMKWIELFINFVRDGLPSPVSLDFLLPVGGQERKDIIAEVDQVIEYHRKLKQAHHDRMRKRMLKGKETDADADAEFVAGVMDNLHIGSLMGDVADVTAERSDEEAEEDDEGSSDEESEEEVVAHGVGPDGAPKRPLPPLPGEKPSVLQPIPRGSGRGKKDRAPIDPPKLKLVPSLVPIFVELVRGELNNARRAQRGLAPAPPPH</sequence>
<dbReference type="Gene3D" id="3.30.1520.10">
    <property type="entry name" value="Phox-like domain"/>
    <property type="match status" value="1"/>
</dbReference>
<feature type="compositionally biased region" description="Basic and acidic residues" evidence="1">
    <location>
        <begin position="311"/>
        <end position="324"/>
    </location>
</feature>
<organism evidence="3 4">
    <name type="scientific">Leucosporidium creatinivorum</name>
    <dbReference type="NCBI Taxonomy" id="106004"/>
    <lineage>
        <taxon>Eukaryota</taxon>
        <taxon>Fungi</taxon>
        <taxon>Dikarya</taxon>
        <taxon>Basidiomycota</taxon>
        <taxon>Pucciniomycotina</taxon>
        <taxon>Microbotryomycetes</taxon>
        <taxon>Leucosporidiales</taxon>
        <taxon>Leucosporidium</taxon>
    </lineage>
</organism>
<dbReference type="InterPro" id="IPR036871">
    <property type="entry name" value="PX_dom_sf"/>
</dbReference>
<dbReference type="Proteomes" id="UP000193467">
    <property type="component" value="Unassembled WGS sequence"/>
</dbReference>
<evidence type="ECO:0000313" key="4">
    <source>
        <dbReference type="Proteomes" id="UP000193467"/>
    </source>
</evidence>
<dbReference type="SUPFAM" id="SSF64268">
    <property type="entry name" value="PX domain"/>
    <property type="match status" value="1"/>
</dbReference>
<dbReference type="PANTHER" id="PTHR47185:SF1">
    <property type="entry name" value="PX DOMAIN-CONTAINING PROTEIN YPR097W"/>
    <property type="match status" value="1"/>
</dbReference>
<evidence type="ECO:0000313" key="3">
    <source>
        <dbReference type="EMBL" id="ORY77199.1"/>
    </source>
</evidence>
<feature type="region of interest" description="Disordered" evidence="1">
    <location>
        <begin position="311"/>
        <end position="363"/>
    </location>
</feature>